<evidence type="ECO:0000259" key="3">
    <source>
        <dbReference type="Pfam" id="PF05175"/>
    </source>
</evidence>
<feature type="domain" description="Methyltransferase small" evidence="3">
    <location>
        <begin position="47"/>
        <end position="146"/>
    </location>
</feature>
<keyword evidence="4" id="KW-0808">Transferase</keyword>
<dbReference type="PANTHER" id="PTHR23290:SF0">
    <property type="entry name" value="RRNA N6-ADENOSINE-METHYLTRANSFERASE METTL5"/>
    <property type="match status" value="1"/>
</dbReference>
<dbReference type="InterPro" id="IPR002052">
    <property type="entry name" value="DNA_methylase_N6_adenine_CS"/>
</dbReference>
<organism evidence="4">
    <name type="scientific">Xenopsylla cheopis</name>
    <name type="common">Oriental rat flea</name>
    <name type="synonym">Pulex cheopis</name>
    <dbReference type="NCBI Taxonomy" id="163159"/>
    <lineage>
        <taxon>Eukaryota</taxon>
        <taxon>Metazoa</taxon>
        <taxon>Ecdysozoa</taxon>
        <taxon>Arthropoda</taxon>
        <taxon>Hexapoda</taxon>
        <taxon>Insecta</taxon>
        <taxon>Pterygota</taxon>
        <taxon>Neoptera</taxon>
        <taxon>Endopterygota</taxon>
        <taxon>Siphonaptera</taxon>
        <taxon>Pulicidae</taxon>
        <taxon>Xenopsyllinae</taxon>
        <taxon>Xenopsylla</taxon>
    </lineage>
</organism>
<dbReference type="GO" id="GO:0008988">
    <property type="term" value="F:rRNA (adenine-N6-)-methyltransferase activity"/>
    <property type="evidence" value="ECO:0007669"/>
    <property type="project" value="TreeGrafter"/>
</dbReference>
<dbReference type="Gene3D" id="3.40.50.150">
    <property type="entry name" value="Vaccinia Virus protein VP39"/>
    <property type="match status" value="1"/>
</dbReference>
<comment type="similarity">
    <text evidence="1">Belongs to the methyltransferase superfamily. PrmA family.</text>
</comment>
<dbReference type="PROSITE" id="PS00092">
    <property type="entry name" value="N6_MTASE"/>
    <property type="match status" value="1"/>
</dbReference>
<protein>
    <recommendedName>
        <fullName evidence="2">Methyltransferase-like protein 5</fullName>
    </recommendedName>
</protein>
<name>A0A6M2DEZ5_XENCH</name>
<keyword evidence="4" id="KW-0489">Methyltransferase</keyword>
<dbReference type="GO" id="GO:0003676">
    <property type="term" value="F:nucleic acid binding"/>
    <property type="evidence" value="ECO:0007669"/>
    <property type="project" value="InterPro"/>
</dbReference>
<sequence length="211" mass="23765">MGTCMKLRELEEWLQGCDVFEKPKILLEQYPTLPHIASHMLHAIQSQYGDIEGKLVADLGSGCGSLSIGCCLLQSALTVGFEIDPDAIAIHLNNVNEMEIESYDIINCDVLTDVDERWNCVFDTVVLNPPFGTKHNAGIDIKFLQTALRISNSSVYSLHKTSTRAHLLKKAKEWNVEAKVIAQLRYDLPSTYRFHKKTSVDIDVDLIQFKK</sequence>
<dbReference type="EMBL" id="GIIL01000688">
    <property type="protein sequence ID" value="NOV44414.1"/>
    <property type="molecule type" value="Transcribed_RNA"/>
</dbReference>
<dbReference type="Pfam" id="PF05175">
    <property type="entry name" value="MTS"/>
    <property type="match status" value="1"/>
</dbReference>
<evidence type="ECO:0000256" key="1">
    <source>
        <dbReference type="ARBA" id="ARBA00009741"/>
    </source>
</evidence>
<evidence type="ECO:0000313" key="4">
    <source>
        <dbReference type="EMBL" id="NOV44414.1"/>
    </source>
</evidence>
<dbReference type="PANTHER" id="PTHR23290">
    <property type="entry name" value="RRNA N6-ADENOSINE-METHYLTRANSFERASE METTL5"/>
    <property type="match status" value="1"/>
</dbReference>
<dbReference type="AlphaFoldDB" id="A0A6M2DEZ5"/>
<dbReference type="CDD" id="cd02440">
    <property type="entry name" value="AdoMet_MTases"/>
    <property type="match status" value="1"/>
</dbReference>
<dbReference type="InterPro" id="IPR029063">
    <property type="entry name" value="SAM-dependent_MTases_sf"/>
</dbReference>
<reference evidence="4" key="1">
    <citation type="submission" date="2020-03" db="EMBL/GenBank/DDBJ databases">
        <title>Transcriptomic Profiling of the Digestive Tract of the Rat Flea, Xenopsylla cheopis, Following Blood Feeding and Infection with Yersinia pestis.</title>
        <authorList>
            <person name="Bland D.M."/>
            <person name="Martens C.A."/>
            <person name="Virtaneva K."/>
            <person name="Kanakabandi K."/>
            <person name="Long D."/>
            <person name="Rosenke R."/>
            <person name="Saturday G.A."/>
            <person name="Hoyt F.H."/>
            <person name="Bruno D.P."/>
            <person name="Ribeiro J.M.C."/>
            <person name="Hinnebusch J."/>
        </authorList>
    </citation>
    <scope>NUCLEOTIDE SEQUENCE</scope>
</reference>
<evidence type="ECO:0000256" key="2">
    <source>
        <dbReference type="ARBA" id="ARBA00041374"/>
    </source>
</evidence>
<proteinExistence type="inferred from homology"/>
<dbReference type="InterPro" id="IPR051720">
    <property type="entry name" value="rRNA_MeTrfase/Polyamine_Synth"/>
</dbReference>
<dbReference type="SUPFAM" id="SSF53335">
    <property type="entry name" value="S-adenosyl-L-methionine-dependent methyltransferases"/>
    <property type="match status" value="1"/>
</dbReference>
<accession>A0A6M2DEZ5</accession>
<dbReference type="InterPro" id="IPR007848">
    <property type="entry name" value="Small_mtfrase_dom"/>
</dbReference>